<keyword evidence="2" id="KW-1185">Reference proteome</keyword>
<dbReference type="RefSeq" id="WP_253362121.1">
    <property type="nucleotide sequence ID" value="NZ_JAIULA010000031.1"/>
</dbReference>
<name>A0A9X2FRZ6_9LACO</name>
<evidence type="ECO:0000313" key="2">
    <source>
        <dbReference type="Proteomes" id="UP001139006"/>
    </source>
</evidence>
<reference evidence="1 2" key="1">
    <citation type="journal article" date="2023" name="Int. J. Syst. Evol. Microbiol.">
        <title>Ligilactobacillus ubinensis sp. nov., a novel species isolated from the wild ferment of a durian fruit (Durio zibethinus).</title>
        <authorList>
            <person name="Heng Y.C."/>
            <person name="Menon N."/>
            <person name="Chen B."/>
            <person name="Loo B.Z.L."/>
            <person name="Wong G.W.J."/>
            <person name="Lim A.C.H."/>
            <person name="Silvaraju S."/>
            <person name="Kittelmann S."/>
        </authorList>
    </citation>
    <scope>NUCLEOTIDE SEQUENCE [LARGE SCALE GENOMIC DNA]</scope>
    <source>
        <strain evidence="1 2">WILCCON 0076</strain>
    </source>
</reference>
<protein>
    <submittedName>
        <fullName evidence="1">Uncharacterized protein</fullName>
    </submittedName>
</protein>
<organism evidence="1 2">
    <name type="scientific">Ligilactobacillus ubinensis</name>
    <dbReference type="NCBI Taxonomy" id="2876789"/>
    <lineage>
        <taxon>Bacteria</taxon>
        <taxon>Bacillati</taxon>
        <taxon>Bacillota</taxon>
        <taxon>Bacilli</taxon>
        <taxon>Lactobacillales</taxon>
        <taxon>Lactobacillaceae</taxon>
        <taxon>Ligilactobacillus</taxon>
    </lineage>
</organism>
<dbReference type="EMBL" id="JAIULA010000031">
    <property type="protein sequence ID" value="MCP0887963.1"/>
    <property type="molecule type" value="Genomic_DNA"/>
</dbReference>
<accession>A0A9X2FRZ6</accession>
<dbReference type="AlphaFoldDB" id="A0A9X2FRZ6"/>
<evidence type="ECO:0000313" key="1">
    <source>
        <dbReference type="EMBL" id="MCP0887963.1"/>
    </source>
</evidence>
<proteinExistence type="predicted"/>
<dbReference type="Proteomes" id="UP001139006">
    <property type="component" value="Unassembled WGS sequence"/>
</dbReference>
<sequence>MKKINEFFNDIDFEPNELLKKYVNTTKNGKKIGDYEISEHYLTDESNEECSFFEYIELCIEKGWSNNLNEFEAIKLAVDKAIENGNLRRENEKKIMSKKQKVKEQTQKIDTQFEIAIKNQPEYSNIFSFVKDDMLESLHKQDGDFLTSNGDFFDVGYVFSNLMNDVFENIFAYIILELRNHYDYSIDDLKKYDNYISRRENLSEEEEVDLEEFAEDLFLVEGEYNMRKTINWQNMNLNIPRKQEWNRALKIIEKNNPLAKWKDNKKLTDLSVAANWDSYEDETVLIIDDNIVTCSFIEDVRFKTYEMYQIL</sequence>
<comment type="caution">
    <text evidence="1">The sequence shown here is derived from an EMBL/GenBank/DDBJ whole genome shotgun (WGS) entry which is preliminary data.</text>
</comment>
<gene>
    <name evidence="1" type="ORF">LB941_11535</name>
</gene>